<name>A0ACB9D0W0_CICIN</name>
<reference evidence="1 2" key="2">
    <citation type="journal article" date="2022" name="Mol. Ecol. Resour.">
        <title>The genomes of chicory, endive, great burdock and yacon provide insights into Asteraceae paleo-polyploidization history and plant inulin production.</title>
        <authorList>
            <person name="Fan W."/>
            <person name="Wang S."/>
            <person name="Wang H."/>
            <person name="Wang A."/>
            <person name="Jiang F."/>
            <person name="Liu H."/>
            <person name="Zhao H."/>
            <person name="Xu D."/>
            <person name="Zhang Y."/>
        </authorList>
    </citation>
    <scope>NUCLEOTIDE SEQUENCE [LARGE SCALE GENOMIC DNA]</scope>
    <source>
        <strain evidence="2">cv. Punajuju</strain>
        <tissue evidence="1">Leaves</tissue>
    </source>
</reference>
<organism evidence="1 2">
    <name type="scientific">Cichorium intybus</name>
    <name type="common">Chicory</name>
    <dbReference type="NCBI Taxonomy" id="13427"/>
    <lineage>
        <taxon>Eukaryota</taxon>
        <taxon>Viridiplantae</taxon>
        <taxon>Streptophyta</taxon>
        <taxon>Embryophyta</taxon>
        <taxon>Tracheophyta</taxon>
        <taxon>Spermatophyta</taxon>
        <taxon>Magnoliopsida</taxon>
        <taxon>eudicotyledons</taxon>
        <taxon>Gunneridae</taxon>
        <taxon>Pentapetalae</taxon>
        <taxon>asterids</taxon>
        <taxon>campanulids</taxon>
        <taxon>Asterales</taxon>
        <taxon>Asteraceae</taxon>
        <taxon>Cichorioideae</taxon>
        <taxon>Cichorieae</taxon>
        <taxon>Cichoriinae</taxon>
        <taxon>Cichorium</taxon>
    </lineage>
</organism>
<sequence length="85" mass="9595">MSSTLKMEAIRTHRRRSCNSKHYPNHYSGDEDVNAIPIDGGQLDWRALISILLMEQMQLESNADIKGRSQLVNLIGSIRNKVGSK</sequence>
<gene>
    <name evidence="1" type="ORF">L2E82_30567</name>
</gene>
<protein>
    <submittedName>
        <fullName evidence="1">Uncharacterized protein</fullName>
    </submittedName>
</protein>
<evidence type="ECO:0000313" key="2">
    <source>
        <dbReference type="Proteomes" id="UP001055811"/>
    </source>
</evidence>
<proteinExistence type="predicted"/>
<accession>A0ACB9D0W0</accession>
<dbReference type="EMBL" id="CM042013">
    <property type="protein sequence ID" value="KAI3740146.1"/>
    <property type="molecule type" value="Genomic_DNA"/>
</dbReference>
<reference evidence="2" key="1">
    <citation type="journal article" date="2022" name="Mol. Ecol. Resour.">
        <title>The genomes of chicory, endive, great burdock and yacon provide insights into Asteraceae palaeo-polyploidization history and plant inulin production.</title>
        <authorList>
            <person name="Fan W."/>
            <person name="Wang S."/>
            <person name="Wang H."/>
            <person name="Wang A."/>
            <person name="Jiang F."/>
            <person name="Liu H."/>
            <person name="Zhao H."/>
            <person name="Xu D."/>
            <person name="Zhang Y."/>
        </authorList>
    </citation>
    <scope>NUCLEOTIDE SEQUENCE [LARGE SCALE GENOMIC DNA]</scope>
    <source>
        <strain evidence="2">cv. Punajuju</strain>
    </source>
</reference>
<evidence type="ECO:0000313" key="1">
    <source>
        <dbReference type="EMBL" id="KAI3740146.1"/>
    </source>
</evidence>
<comment type="caution">
    <text evidence="1">The sequence shown here is derived from an EMBL/GenBank/DDBJ whole genome shotgun (WGS) entry which is preliminary data.</text>
</comment>
<keyword evidence="2" id="KW-1185">Reference proteome</keyword>
<dbReference type="Proteomes" id="UP001055811">
    <property type="component" value="Linkage Group LG05"/>
</dbReference>